<evidence type="ECO:0000313" key="1">
    <source>
        <dbReference type="EMBL" id="MCP3427510.1"/>
    </source>
</evidence>
<dbReference type="Gene3D" id="3.40.30.10">
    <property type="entry name" value="Glutaredoxin"/>
    <property type="match status" value="1"/>
</dbReference>
<evidence type="ECO:0000313" key="2">
    <source>
        <dbReference type="Proteomes" id="UP001165413"/>
    </source>
</evidence>
<dbReference type="EMBL" id="JANATA010000001">
    <property type="protein sequence ID" value="MCP3427510.1"/>
    <property type="molecule type" value="Genomic_DNA"/>
</dbReference>
<gene>
    <name evidence="1" type="ORF">NLF92_00950</name>
</gene>
<reference evidence="1" key="1">
    <citation type="submission" date="2022-07" db="EMBL/GenBank/DDBJ databases">
        <title>Characterization of the Novel Bacterium Alteromonas immobilis LMIT006 and Alteromonas gregis LMIT007.</title>
        <authorList>
            <person name="Lin X."/>
        </authorList>
    </citation>
    <scope>NUCLEOTIDE SEQUENCE</scope>
    <source>
        <strain evidence="1">LMIT007</strain>
    </source>
</reference>
<accession>A0AA42BKA0</accession>
<keyword evidence="2" id="KW-1185">Reference proteome</keyword>
<sequence>MCTEAEDLIYATAPELDMGIIDVRSDHNLYHLYGAQIPVLLNTQSNMALYWPFTATSISEFIHS</sequence>
<comment type="caution">
    <text evidence="1">The sequence shown here is derived from an EMBL/GenBank/DDBJ whole genome shotgun (WGS) entry which is preliminary data.</text>
</comment>
<dbReference type="AlphaFoldDB" id="A0AA42BKA0"/>
<name>A0AA42BKA0_9ALTE</name>
<organism evidence="1 2">
    <name type="scientific">Opacimonas viscosa</name>
    <dbReference type="NCBI Taxonomy" id="2961944"/>
    <lineage>
        <taxon>Bacteria</taxon>
        <taxon>Pseudomonadati</taxon>
        <taxon>Pseudomonadota</taxon>
        <taxon>Gammaproteobacteria</taxon>
        <taxon>Alteromonadales</taxon>
        <taxon>Alteromonadaceae</taxon>
        <taxon>Opacimonas</taxon>
    </lineage>
</organism>
<dbReference type="Proteomes" id="UP001165413">
    <property type="component" value="Unassembled WGS sequence"/>
</dbReference>
<proteinExistence type="predicted"/>
<protein>
    <submittedName>
        <fullName evidence="1">Glutaredoxin family protein</fullName>
    </submittedName>
</protein>